<keyword evidence="3" id="KW-1185">Reference proteome</keyword>
<evidence type="ECO:0000313" key="3">
    <source>
        <dbReference type="Proteomes" id="UP000509303"/>
    </source>
</evidence>
<name>A0A7H8NI02_9ACTN</name>
<reference evidence="2 3" key="1">
    <citation type="submission" date="2020-06" db="EMBL/GenBank/DDBJ databases">
        <title>Genome mining for natural products.</title>
        <authorList>
            <person name="Zhang B."/>
            <person name="Shi J."/>
            <person name="Ge H."/>
        </authorList>
    </citation>
    <scope>NUCLEOTIDE SEQUENCE [LARGE SCALE GENOMIC DNA]</scope>
    <source>
        <strain evidence="2 3">NA00687</strain>
    </source>
</reference>
<evidence type="ECO:0000256" key="1">
    <source>
        <dbReference type="SAM" id="MobiDB-lite"/>
    </source>
</evidence>
<accession>A0A7H8NI02</accession>
<feature type="region of interest" description="Disordered" evidence="1">
    <location>
        <begin position="21"/>
        <end position="46"/>
    </location>
</feature>
<evidence type="ECO:0000313" key="2">
    <source>
        <dbReference type="EMBL" id="QKW53148.1"/>
    </source>
</evidence>
<dbReference type="AlphaFoldDB" id="A0A7H8NI02"/>
<sequence length="179" mass="18635">MHWIATALALTAVVGGSAALQPSDATATPDRAAPPPAQTASAPDARAAAYPVDCGRAAVDVVQHASGDLDGDGRPETVAVVRCHSELGTPPSGIYVIAPASNSAGKHGAKPRVVSTFLKPTEGMSVQRLTLRDATVSATLLGYSSQQVPRCCPDLERNVNWRWQEDKFVLKAMPLPGSV</sequence>
<dbReference type="Proteomes" id="UP000509303">
    <property type="component" value="Chromosome"/>
</dbReference>
<protein>
    <recommendedName>
        <fullName evidence="4">Secreted protein</fullName>
    </recommendedName>
</protein>
<gene>
    <name evidence="2" type="ORF">HUT08_30475</name>
</gene>
<proteinExistence type="predicted"/>
<dbReference type="EMBL" id="CP054929">
    <property type="protein sequence ID" value="QKW53148.1"/>
    <property type="molecule type" value="Genomic_DNA"/>
</dbReference>
<evidence type="ECO:0008006" key="4">
    <source>
        <dbReference type="Google" id="ProtNLM"/>
    </source>
</evidence>
<dbReference type="RefSeq" id="WP_176164858.1">
    <property type="nucleotide sequence ID" value="NZ_CP054929.1"/>
</dbReference>
<organism evidence="2 3">
    <name type="scientific">Streptomyces buecherae</name>
    <dbReference type="NCBI Taxonomy" id="2763006"/>
    <lineage>
        <taxon>Bacteria</taxon>
        <taxon>Bacillati</taxon>
        <taxon>Actinomycetota</taxon>
        <taxon>Actinomycetes</taxon>
        <taxon>Kitasatosporales</taxon>
        <taxon>Streptomycetaceae</taxon>
        <taxon>Streptomyces</taxon>
    </lineage>
</organism>